<comment type="similarity">
    <text evidence="1">Belongs to the DapA family.</text>
</comment>
<keyword evidence="1" id="KW-0456">Lyase</keyword>
<dbReference type="SUPFAM" id="SSF51569">
    <property type="entry name" value="Aldolase"/>
    <property type="match status" value="1"/>
</dbReference>
<dbReference type="SMART" id="SM01130">
    <property type="entry name" value="DHDPS"/>
    <property type="match status" value="1"/>
</dbReference>
<proteinExistence type="inferred from homology"/>
<dbReference type="InterPro" id="IPR002220">
    <property type="entry name" value="DapA-like"/>
</dbReference>
<dbReference type="AlphaFoldDB" id="A0AAV9PL63"/>
<evidence type="ECO:0000256" key="3">
    <source>
        <dbReference type="PIRSR" id="PIRSR001365-2"/>
    </source>
</evidence>
<dbReference type="PANTHER" id="PTHR12128">
    <property type="entry name" value="DIHYDRODIPICOLINATE SYNTHASE"/>
    <property type="match status" value="1"/>
</dbReference>
<reference evidence="4 5" key="1">
    <citation type="submission" date="2023-08" db="EMBL/GenBank/DDBJ databases">
        <title>Black Yeasts Isolated from many extreme environments.</title>
        <authorList>
            <person name="Coleine C."/>
            <person name="Stajich J.E."/>
            <person name="Selbmann L."/>
        </authorList>
    </citation>
    <scope>NUCLEOTIDE SEQUENCE [LARGE SCALE GENOMIC DNA]</scope>
    <source>
        <strain evidence="4 5">CCFEE 5935</strain>
    </source>
</reference>
<feature type="active site" description="Proton donor/acceptor" evidence="2">
    <location>
        <position position="155"/>
    </location>
</feature>
<dbReference type="GO" id="GO:0008840">
    <property type="term" value="F:4-hydroxy-tetrahydrodipicolinate synthase activity"/>
    <property type="evidence" value="ECO:0007669"/>
    <property type="project" value="TreeGrafter"/>
</dbReference>
<dbReference type="Proteomes" id="UP001337655">
    <property type="component" value="Unassembled WGS sequence"/>
</dbReference>
<protein>
    <submittedName>
        <fullName evidence="4">L-threo-3-deoxy-hexylosonate aldolase</fullName>
    </submittedName>
</protein>
<accession>A0AAV9PL63</accession>
<evidence type="ECO:0000313" key="5">
    <source>
        <dbReference type="Proteomes" id="UP001337655"/>
    </source>
</evidence>
<dbReference type="PRINTS" id="PR00146">
    <property type="entry name" value="DHPICSNTHASE"/>
</dbReference>
<dbReference type="Gene3D" id="3.20.20.70">
    <property type="entry name" value="Aldolase class I"/>
    <property type="match status" value="1"/>
</dbReference>
<dbReference type="RefSeq" id="XP_064662437.1">
    <property type="nucleotide sequence ID" value="XM_064799682.1"/>
</dbReference>
<dbReference type="Pfam" id="PF00701">
    <property type="entry name" value="DHDPS"/>
    <property type="match status" value="1"/>
</dbReference>
<dbReference type="EMBL" id="JAVRRT010000003">
    <property type="protein sequence ID" value="KAK5173742.1"/>
    <property type="molecule type" value="Genomic_DNA"/>
</dbReference>
<feature type="active site" description="Schiff-base intermediate with substrate" evidence="2">
    <location>
        <position position="186"/>
    </location>
</feature>
<dbReference type="PIRSF" id="PIRSF001365">
    <property type="entry name" value="DHDPS"/>
    <property type="match status" value="1"/>
</dbReference>
<evidence type="ECO:0000256" key="1">
    <source>
        <dbReference type="PIRNR" id="PIRNR001365"/>
    </source>
</evidence>
<dbReference type="CDD" id="cd00408">
    <property type="entry name" value="DHDPS-like"/>
    <property type="match status" value="1"/>
</dbReference>
<evidence type="ECO:0000256" key="2">
    <source>
        <dbReference type="PIRSR" id="PIRSR001365-1"/>
    </source>
</evidence>
<keyword evidence="5" id="KW-1185">Reference proteome</keyword>
<sequence>MATNGNSNGSTSRTPLRHGIYAPTMTFFNQETEDVDVATVKKHAVRLAEAGLVGLVTMGSNGEAVHMSREEKTLVTRATREALNEAGFHNVPVIAGCSESSVRLTVELCKEAAAAGAEYCLLLPPSYYRALVNEAMLFDYFTNVASQSPLPIILYNYPGAVSGVDMDSDFMIRLVEATNGKVCGAKFTCGSTGKLHRVATATKACSVKGEGSGWMAFGGIADFTIQTAVSEGSGMIVGTANVAPKLCVKVWNLWASGQYDKAQELQKVLGRCDWVLTKSSIAGTKAAIEMEFGYGGYPRRPLQRISEDDKKKIKEGIAEAMKLEQGL</sequence>
<dbReference type="InterPro" id="IPR013785">
    <property type="entry name" value="Aldolase_TIM"/>
</dbReference>
<organism evidence="4 5">
    <name type="scientific">Saxophila tyrrhenica</name>
    <dbReference type="NCBI Taxonomy" id="1690608"/>
    <lineage>
        <taxon>Eukaryota</taxon>
        <taxon>Fungi</taxon>
        <taxon>Dikarya</taxon>
        <taxon>Ascomycota</taxon>
        <taxon>Pezizomycotina</taxon>
        <taxon>Dothideomycetes</taxon>
        <taxon>Dothideomycetidae</taxon>
        <taxon>Mycosphaerellales</taxon>
        <taxon>Extremaceae</taxon>
        <taxon>Saxophila</taxon>
    </lineage>
</organism>
<dbReference type="GeneID" id="89923770"/>
<gene>
    <name evidence="4" type="primary">LGA1</name>
    <name evidence="4" type="ORF">LTR77_002423</name>
</gene>
<dbReference type="PANTHER" id="PTHR12128:SF24">
    <property type="entry name" value="DIHYDRODIPICOLINATE SYNTHETASE FAMILY PROTEIN (AFU_ORTHOLOGUE AFUA_3G11920)"/>
    <property type="match status" value="1"/>
</dbReference>
<feature type="binding site" evidence="3">
    <location>
        <position position="236"/>
    </location>
    <ligand>
        <name>pyruvate</name>
        <dbReference type="ChEBI" id="CHEBI:15361"/>
    </ligand>
</feature>
<evidence type="ECO:0000313" key="4">
    <source>
        <dbReference type="EMBL" id="KAK5173742.1"/>
    </source>
</evidence>
<comment type="caution">
    <text evidence="4">The sequence shown here is derived from an EMBL/GenBank/DDBJ whole genome shotgun (WGS) entry which is preliminary data.</text>
</comment>
<name>A0AAV9PL63_9PEZI</name>